<sequence length="421" mass="47389">MPKEQQKYMHRCRTGQCKATFTSKEQYDLHYQEKHQQFFIYSLRGEMTRICRHAKTKLYHCPYDDFTAASSSKIAAHFSQEHPPLQQTSSLLALSNLTVANLSDVEMPMVYQSSIQSDQSSIQSAALHTPSAPYTESSEILPFIDEVTSSRSVITSFDSGNIENMAEIVSDITMLTSPQHLDGSKSYLLITPFLEAIGCLYHMHYKLVICVACGVAYSKDKLGGHLKTHHIMLTKYVHMWEDFCKQHEVVAPASAECPSSNGPPVEGTIKKHISTNHRGASSTALSHYEDACVQTFFYPVSTRYFAILPSLRQVPSTSPYAAFIQNVLPNITPPFKPLPQKNHHLTPLVEMTGWAKFMENHNLMTSKQAIQDLMAFTSLPDASETYLKGLDDAVWKYTIACRQGADAVPYMCRRMLLHCPM</sequence>
<evidence type="ECO:0000259" key="1">
    <source>
        <dbReference type="PROSITE" id="PS00028"/>
    </source>
</evidence>
<name>A0A165ATX2_9APHY</name>
<accession>A0A165ATX2</accession>
<dbReference type="OrthoDB" id="2799352at2759"/>
<dbReference type="Proteomes" id="UP000076871">
    <property type="component" value="Unassembled WGS sequence"/>
</dbReference>
<gene>
    <name evidence="2" type="ORF">LAESUDRAFT_718546</name>
</gene>
<dbReference type="AlphaFoldDB" id="A0A165ATX2"/>
<protein>
    <recommendedName>
        <fullName evidence="1">C2H2-type domain-containing protein</fullName>
    </recommendedName>
</protein>
<dbReference type="SMART" id="SM00355">
    <property type="entry name" value="ZnF_C2H2"/>
    <property type="match status" value="3"/>
</dbReference>
<dbReference type="InterPro" id="IPR013087">
    <property type="entry name" value="Znf_C2H2_type"/>
</dbReference>
<organism evidence="2 3">
    <name type="scientific">Laetiporus sulphureus 93-53</name>
    <dbReference type="NCBI Taxonomy" id="1314785"/>
    <lineage>
        <taxon>Eukaryota</taxon>
        <taxon>Fungi</taxon>
        <taxon>Dikarya</taxon>
        <taxon>Basidiomycota</taxon>
        <taxon>Agaricomycotina</taxon>
        <taxon>Agaricomycetes</taxon>
        <taxon>Polyporales</taxon>
        <taxon>Laetiporus</taxon>
    </lineage>
</organism>
<dbReference type="GeneID" id="63824477"/>
<keyword evidence="3" id="KW-1185">Reference proteome</keyword>
<dbReference type="InParanoid" id="A0A165ATX2"/>
<reference evidence="2 3" key="1">
    <citation type="journal article" date="2016" name="Mol. Biol. Evol.">
        <title>Comparative Genomics of Early-Diverging Mushroom-Forming Fungi Provides Insights into the Origins of Lignocellulose Decay Capabilities.</title>
        <authorList>
            <person name="Nagy L.G."/>
            <person name="Riley R."/>
            <person name="Tritt A."/>
            <person name="Adam C."/>
            <person name="Daum C."/>
            <person name="Floudas D."/>
            <person name="Sun H."/>
            <person name="Yadav J.S."/>
            <person name="Pangilinan J."/>
            <person name="Larsson K.H."/>
            <person name="Matsuura K."/>
            <person name="Barry K."/>
            <person name="Labutti K."/>
            <person name="Kuo R."/>
            <person name="Ohm R.A."/>
            <person name="Bhattacharya S.S."/>
            <person name="Shirouzu T."/>
            <person name="Yoshinaga Y."/>
            <person name="Martin F.M."/>
            <person name="Grigoriev I.V."/>
            <person name="Hibbett D.S."/>
        </authorList>
    </citation>
    <scope>NUCLEOTIDE SEQUENCE [LARGE SCALE GENOMIC DNA]</scope>
    <source>
        <strain evidence="2 3">93-53</strain>
    </source>
</reference>
<dbReference type="RefSeq" id="XP_040757396.1">
    <property type="nucleotide sequence ID" value="XM_040907448.1"/>
</dbReference>
<dbReference type="STRING" id="1314785.A0A165ATX2"/>
<proteinExistence type="predicted"/>
<dbReference type="EMBL" id="KV427739">
    <property type="protein sequence ID" value="KZS99655.1"/>
    <property type="molecule type" value="Genomic_DNA"/>
</dbReference>
<feature type="domain" description="C2H2-type" evidence="1">
    <location>
        <begin position="12"/>
        <end position="35"/>
    </location>
</feature>
<evidence type="ECO:0000313" key="3">
    <source>
        <dbReference type="Proteomes" id="UP000076871"/>
    </source>
</evidence>
<evidence type="ECO:0000313" key="2">
    <source>
        <dbReference type="EMBL" id="KZS99655.1"/>
    </source>
</evidence>
<dbReference type="PROSITE" id="PS00028">
    <property type="entry name" value="ZINC_FINGER_C2H2_1"/>
    <property type="match status" value="1"/>
</dbReference>